<feature type="repeat" description="PPR" evidence="2">
    <location>
        <begin position="193"/>
        <end position="227"/>
    </location>
</feature>
<dbReference type="FunFam" id="1.25.40.10:FF:000427">
    <property type="entry name" value="Pentatricopeptide repeat-containing protein chloroplastic"/>
    <property type="match status" value="1"/>
</dbReference>
<evidence type="ECO:0000313" key="4">
    <source>
        <dbReference type="EMBL" id="KAF9670132.1"/>
    </source>
</evidence>
<sequence length="346" mass="39348">MEMPLVSKPTSFLLPLTIQKLKPPIPPPSTFTKTPQNPSPQRQNKHQKYPSFTPNNHLCLDQAKQLHAHIIRTHFNHAQQVSFSPFESHLSPEARYNLLITSYIRNNKPRYALNTYTYMRKLDIEVDSFIIPSVLKACSQVSVAQVGKEIHGFSVKNGFVSDVFVVNALMQTYTECNSIVSARLLFDKTSERDVVSWSTMIRAYSRNKLFNEGLKLIENMHFSNVKPSEVAMISMVNLFSDLENVEMGKAMHGYVIRNSNSEKTVVPLTTYHAFQLFVQMRDSGVRPNELTMVSLLSLCAENGALDMGKWFHAYIDKQGFEPNRFQLSIGFLIYSRMVAKVTSVSA</sequence>
<dbReference type="PANTHER" id="PTHR47926">
    <property type="entry name" value="PENTATRICOPEPTIDE REPEAT-CONTAINING PROTEIN"/>
    <property type="match status" value="1"/>
</dbReference>
<feature type="region of interest" description="Disordered" evidence="3">
    <location>
        <begin position="23"/>
        <end position="51"/>
    </location>
</feature>
<dbReference type="GO" id="GO:0003723">
    <property type="term" value="F:RNA binding"/>
    <property type="evidence" value="ECO:0007669"/>
    <property type="project" value="InterPro"/>
</dbReference>
<evidence type="ECO:0000313" key="5">
    <source>
        <dbReference type="Proteomes" id="UP000657918"/>
    </source>
</evidence>
<dbReference type="PROSITE" id="PS51375">
    <property type="entry name" value="PPR"/>
    <property type="match status" value="1"/>
</dbReference>
<evidence type="ECO:0000256" key="2">
    <source>
        <dbReference type="PROSITE-ProRule" id="PRU00708"/>
    </source>
</evidence>
<dbReference type="InterPro" id="IPR002885">
    <property type="entry name" value="PPR_rpt"/>
</dbReference>
<dbReference type="Gene3D" id="1.25.40.10">
    <property type="entry name" value="Tetratricopeptide repeat domain"/>
    <property type="match status" value="2"/>
</dbReference>
<feature type="compositionally biased region" description="Polar residues" evidence="3">
    <location>
        <begin position="30"/>
        <end position="42"/>
    </location>
</feature>
<dbReference type="Pfam" id="PF13041">
    <property type="entry name" value="PPR_2"/>
    <property type="match status" value="1"/>
</dbReference>
<dbReference type="OrthoDB" id="1871818at2759"/>
<accession>A0A835MKQ0</accession>
<keyword evidence="5" id="KW-1185">Reference proteome</keyword>
<comment type="caution">
    <text evidence="4">The sequence shown here is derived from an EMBL/GenBank/DDBJ whole genome shotgun (WGS) entry which is preliminary data.</text>
</comment>
<dbReference type="InterPro" id="IPR046960">
    <property type="entry name" value="PPR_At4g14850-like_plant"/>
</dbReference>
<dbReference type="EMBL" id="JADGMS010000013">
    <property type="protein sequence ID" value="KAF9670132.1"/>
    <property type="molecule type" value="Genomic_DNA"/>
</dbReference>
<dbReference type="NCBIfam" id="TIGR00756">
    <property type="entry name" value="PPR"/>
    <property type="match status" value="1"/>
</dbReference>
<evidence type="ECO:0000256" key="3">
    <source>
        <dbReference type="SAM" id="MobiDB-lite"/>
    </source>
</evidence>
<evidence type="ECO:0000256" key="1">
    <source>
        <dbReference type="ARBA" id="ARBA00022737"/>
    </source>
</evidence>
<gene>
    <name evidence="4" type="ORF">SADUNF_Sadunf13G0036700</name>
</gene>
<dbReference type="GO" id="GO:0009451">
    <property type="term" value="P:RNA modification"/>
    <property type="evidence" value="ECO:0007669"/>
    <property type="project" value="InterPro"/>
</dbReference>
<evidence type="ECO:0008006" key="6">
    <source>
        <dbReference type="Google" id="ProtNLM"/>
    </source>
</evidence>
<dbReference type="AlphaFoldDB" id="A0A835MKQ0"/>
<name>A0A835MKQ0_9ROSI</name>
<protein>
    <recommendedName>
        <fullName evidence="6">Pentatricopeptide repeat-containing protein</fullName>
    </recommendedName>
</protein>
<dbReference type="Pfam" id="PF01535">
    <property type="entry name" value="PPR"/>
    <property type="match status" value="1"/>
</dbReference>
<dbReference type="PANTHER" id="PTHR47926:SF347">
    <property type="entry name" value="PENTATRICOPEPTIDE REPEAT-CONTAINING PROTEIN"/>
    <property type="match status" value="1"/>
</dbReference>
<keyword evidence="1" id="KW-0677">Repeat</keyword>
<dbReference type="InterPro" id="IPR011990">
    <property type="entry name" value="TPR-like_helical_dom_sf"/>
</dbReference>
<organism evidence="4 5">
    <name type="scientific">Salix dunnii</name>
    <dbReference type="NCBI Taxonomy" id="1413687"/>
    <lineage>
        <taxon>Eukaryota</taxon>
        <taxon>Viridiplantae</taxon>
        <taxon>Streptophyta</taxon>
        <taxon>Embryophyta</taxon>
        <taxon>Tracheophyta</taxon>
        <taxon>Spermatophyta</taxon>
        <taxon>Magnoliopsida</taxon>
        <taxon>eudicotyledons</taxon>
        <taxon>Gunneridae</taxon>
        <taxon>Pentapetalae</taxon>
        <taxon>rosids</taxon>
        <taxon>fabids</taxon>
        <taxon>Malpighiales</taxon>
        <taxon>Salicaceae</taxon>
        <taxon>Saliceae</taxon>
        <taxon>Salix</taxon>
    </lineage>
</organism>
<dbReference type="Proteomes" id="UP000657918">
    <property type="component" value="Unassembled WGS sequence"/>
</dbReference>
<reference evidence="4 5" key="1">
    <citation type="submission" date="2020-10" db="EMBL/GenBank/DDBJ databases">
        <title>Plant Genome Project.</title>
        <authorList>
            <person name="Zhang R.-G."/>
        </authorList>
    </citation>
    <scope>NUCLEOTIDE SEQUENCE [LARGE SCALE GENOMIC DNA]</scope>
    <source>
        <strain evidence="4">FAFU-HL-1</strain>
        <tissue evidence="4">Leaf</tissue>
    </source>
</reference>
<proteinExistence type="predicted"/>